<dbReference type="EMBL" id="JAWHQM010000017">
    <property type="protein sequence ID" value="KAK5630883.1"/>
    <property type="molecule type" value="Genomic_DNA"/>
</dbReference>
<comment type="caution">
    <text evidence="2">The sequence shown here is derived from an EMBL/GenBank/DDBJ whole genome shotgun (WGS) entry which is preliminary data.</text>
</comment>
<proteinExistence type="predicted"/>
<accession>A0AAN7UJK4</accession>
<feature type="compositionally biased region" description="Basic and acidic residues" evidence="1">
    <location>
        <begin position="142"/>
        <end position="164"/>
    </location>
</feature>
<gene>
    <name evidence="2" type="ORF">RRF57_006598</name>
</gene>
<evidence type="ECO:0000313" key="2">
    <source>
        <dbReference type="EMBL" id="KAK5630883.1"/>
    </source>
</evidence>
<protein>
    <submittedName>
        <fullName evidence="2">Uncharacterized protein</fullName>
    </submittedName>
</protein>
<feature type="region of interest" description="Disordered" evidence="1">
    <location>
        <begin position="112"/>
        <end position="164"/>
    </location>
</feature>
<sequence>MLDLIGDHMLVVNKKERYPADVVCREILSIVIRLRTADVKSTLLPAIRISHEHSDSWSRNELLEPRVKGSSNLRHLRVQKECKTKPSRLLEQHLVPHIEDYWDSRLSSSGLDSAMGNSSNDDSADEVAGPMTPDSISLDDNPASKHETEIDIKEWRLDGMSKCP</sequence>
<name>A0AAN7UJK4_9PEZI</name>
<evidence type="ECO:0000313" key="3">
    <source>
        <dbReference type="Proteomes" id="UP001305414"/>
    </source>
</evidence>
<dbReference type="AlphaFoldDB" id="A0AAN7UJK4"/>
<feature type="compositionally biased region" description="Polar residues" evidence="1">
    <location>
        <begin position="112"/>
        <end position="121"/>
    </location>
</feature>
<organism evidence="2 3">
    <name type="scientific">Xylaria bambusicola</name>
    <dbReference type="NCBI Taxonomy" id="326684"/>
    <lineage>
        <taxon>Eukaryota</taxon>
        <taxon>Fungi</taxon>
        <taxon>Dikarya</taxon>
        <taxon>Ascomycota</taxon>
        <taxon>Pezizomycotina</taxon>
        <taxon>Sordariomycetes</taxon>
        <taxon>Xylariomycetidae</taxon>
        <taxon>Xylariales</taxon>
        <taxon>Xylariaceae</taxon>
        <taxon>Xylaria</taxon>
    </lineage>
</organism>
<reference evidence="2 3" key="1">
    <citation type="submission" date="2023-10" db="EMBL/GenBank/DDBJ databases">
        <title>Draft genome sequence of Xylaria bambusicola isolate GMP-LS, the root and basal stem rot pathogen of sugarcane in Indonesia.</title>
        <authorList>
            <person name="Selvaraj P."/>
            <person name="Muralishankar V."/>
            <person name="Muruganantham S."/>
            <person name="Sp S."/>
            <person name="Haryani S."/>
            <person name="Lau K.J.X."/>
            <person name="Naqvi N.I."/>
        </authorList>
    </citation>
    <scope>NUCLEOTIDE SEQUENCE [LARGE SCALE GENOMIC DNA]</scope>
    <source>
        <strain evidence="2">GMP-LS</strain>
    </source>
</reference>
<keyword evidence="3" id="KW-1185">Reference proteome</keyword>
<evidence type="ECO:0000256" key="1">
    <source>
        <dbReference type="SAM" id="MobiDB-lite"/>
    </source>
</evidence>
<dbReference type="Proteomes" id="UP001305414">
    <property type="component" value="Unassembled WGS sequence"/>
</dbReference>